<comment type="caution">
    <text evidence="1">The sequence shown here is derived from an EMBL/GenBank/DDBJ whole genome shotgun (WGS) entry which is preliminary data.</text>
</comment>
<accession>A0A4Y8WP59</accession>
<dbReference type="STRING" id="1122973.GCA_000379925_01247"/>
<dbReference type="OrthoDB" id="1012452at2"/>
<dbReference type="AlphaFoldDB" id="A0A4Y8WP59"/>
<protein>
    <recommendedName>
        <fullName evidence="3">Ribbon-helix-helix protein, CopG family</fullName>
    </recommendedName>
</protein>
<name>A0A4Y8WP59_9PORP</name>
<proteinExistence type="predicted"/>
<evidence type="ECO:0000313" key="2">
    <source>
        <dbReference type="Proteomes" id="UP000297225"/>
    </source>
</evidence>
<dbReference type="Proteomes" id="UP000297225">
    <property type="component" value="Unassembled WGS sequence"/>
</dbReference>
<evidence type="ECO:0008006" key="3">
    <source>
        <dbReference type="Google" id="ProtNLM"/>
    </source>
</evidence>
<keyword evidence="2" id="KW-1185">Reference proteome</keyword>
<sequence>MAKKVRNKLDVIQDKRTEKVTVLFSEEECKMLNYYVKKYKHRSRSAFVRRLVMTHVVGELNANYPTLFDQNISDD</sequence>
<reference evidence="1 2" key="1">
    <citation type="submission" date="2019-03" db="EMBL/GenBank/DDBJ databases">
        <title>Porphyromonas levii Isolated from the Uterus of Dairy Cows.</title>
        <authorList>
            <person name="Francis A.M."/>
        </authorList>
    </citation>
    <scope>NUCLEOTIDE SEQUENCE [LARGE SCALE GENOMIC DNA]</scope>
    <source>
        <strain evidence="1 2">AF5678</strain>
    </source>
</reference>
<dbReference type="EMBL" id="SPNC01000058">
    <property type="protein sequence ID" value="TFH95259.1"/>
    <property type="molecule type" value="Genomic_DNA"/>
</dbReference>
<evidence type="ECO:0000313" key="1">
    <source>
        <dbReference type="EMBL" id="TFH95259.1"/>
    </source>
</evidence>
<dbReference type="GeneID" id="66797611"/>
<gene>
    <name evidence="1" type="ORF">E4P47_04940</name>
</gene>
<organism evidence="1 2">
    <name type="scientific">Porphyromonas levii</name>
    <dbReference type="NCBI Taxonomy" id="28114"/>
    <lineage>
        <taxon>Bacteria</taxon>
        <taxon>Pseudomonadati</taxon>
        <taxon>Bacteroidota</taxon>
        <taxon>Bacteroidia</taxon>
        <taxon>Bacteroidales</taxon>
        <taxon>Porphyromonadaceae</taxon>
        <taxon>Porphyromonas</taxon>
    </lineage>
</organism>
<dbReference type="RefSeq" id="WP_018358490.1">
    <property type="nucleotide sequence ID" value="NZ_CP197400.1"/>
</dbReference>